<sequence>MVPRNASASGNGSISGPHRGMGDSGERYAAASRFSHHHHSSGYSSMHHSYQQSSLSHPHSLRGQQSQQSAQSHHHPHGSGETMMVTDDPGSTGPGGAQTPNSLAALLVPPPQKQPRQHLATEAVTAVALQRGAPNDDFGPSGRMMLTENAVPAPSGAHPPCVSLREVSPLTILFL</sequence>
<name>A0A8E0RXK0_9TREM</name>
<dbReference type="AlphaFoldDB" id="A0A8E0RXK0"/>
<feature type="compositionally biased region" description="Low complexity" evidence="1">
    <location>
        <begin position="1"/>
        <end position="16"/>
    </location>
</feature>
<evidence type="ECO:0000256" key="1">
    <source>
        <dbReference type="SAM" id="MobiDB-lite"/>
    </source>
</evidence>
<organism evidence="2 3">
    <name type="scientific">Fasciolopsis buskii</name>
    <dbReference type="NCBI Taxonomy" id="27845"/>
    <lineage>
        <taxon>Eukaryota</taxon>
        <taxon>Metazoa</taxon>
        <taxon>Spiralia</taxon>
        <taxon>Lophotrochozoa</taxon>
        <taxon>Platyhelminthes</taxon>
        <taxon>Trematoda</taxon>
        <taxon>Digenea</taxon>
        <taxon>Plagiorchiida</taxon>
        <taxon>Echinostomata</taxon>
        <taxon>Echinostomatoidea</taxon>
        <taxon>Fasciolidae</taxon>
        <taxon>Fasciolopsis</taxon>
    </lineage>
</organism>
<proteinExistence type="predicted"/>
<evidence type="ECO:0000313" key="3">
    <source>
        <dbReference type="Proteomes" id="UP000728185"/>
    </source>
</evidence>
<reference evidence="2" key="1">
    <citation type="submission" date="2019-05" db="EMBL/GenBank/DDBJ databases">
        <title>Annotation for the trematode Fasciolopsis buski.</title>
        <authorList>
            <person name="Choi Y.-J."/>
        </authorList>
    </citation>
    <scope>NUCLEOTIDE SEQUENCE</scope>
    <source>
        <strain evidence="2">HT</strain>
        <tissue evidence="2">Whole worm</tissue>
    </source>
</reference>
<comment type="caution">
    <text evidence="2">The sequence shown here is derived from an EMBL/GenBank/DDBJ whole genome shotgun (WGS) entry which is preliminary data.</text>
</comment>
<keyword evidence="3" id="KW-1185">Reference proteome</keyword>
<feature type="compositionally biased region" description="Low complexity" evidence="1">
    <location>
        <begin position="41"/>
        <end position="71"/>
    </location>
</feature>
<feature type="region of interest" description="Disordered" evidence="1">
    <location>
        <begin position="1"/>
        <end position="101"/>
    </location>
</feature>
<dbReference type="Proteomes" id="UP000728185">
    <property type="component" value="Unassembled WGS sequence"/>
</dbReference>
<gene>
    <name evidence="2" type="ORF">FBUS_08881</name>
</gene>
<dbReference type="EMBL" id="LUCM01006952">
    <property type="protein sequence ID" value="KAA0190546.1"/>
    <property type="molecule type" value="Genomic_DNA"/>
</dbReference>
<accession>A0A8E0RXK0</accession>
<protein>
    <submittedName>
        <fullName evidence="2">MXD1 protein</fullName>
    </submittedName>
</protein>
<evidence type="ECO:0000313" key="2">
    <source>
        <dbReference type="EMBL" id="KAA0190546.1"/>
    </source>
</evidence>